<evidence type="ECO:0000313" key="9">
    <source>
        <dbReference type="EMBL" id="HJB89875.1"/>
    </source>
</evidence>
<dbReference type="GO" id="GO:0006046">
    <property type="term" value="P:N-acetylglucosamine catabolic process"/>
    <property type="evidence" value="ECO:0007669"/>
    <property type="project" value="TreeGrafter"/>
</dbReference>
<evidence type="ECO:0000256" key="1">
    <source>
        <dbReference type="ARBA" id="ARBA00010716"/>
    </source>
</evidence>
<dbReference type="Pfam" id="PF01979">
    <property type="entry name" value="Amidohydro_1"/>
    <property type="match status" value="1"/>
</dbReference>
<protein>
    <submittedName>
        <fullName evidence="9">N-acetylglucosamine-6-phosphate deacetylase</fullName>
        <ecNumber evidence="9">3.5.1.25</ecNumber>
    </submittedName>
</protein>
<reference evidence="9" key="1">
    <citation type="journal article" date="2021" name="PeerJ">
        <title>Extensive microbial diversity within the chicken gut microbiome revealed by metagenomics and culture.</title>
        <authorList>
            <person name="Gilroy R."/>
            <person name="Ravi A."/>
            <person name="Getino M."/>
            <person name="Pursley I."/>
            <person name="Horton D.L."/>
            <person name="Alikhan N.F."/>
            <person name="Baker D."/>
            <person name="Gharbi K."/>
            <person name="Hall N."/>
            <person name="Watson M."/>
            <person name="Adriaenssens E.M."/>
            <person name="Foster-Nyarko E."/>
            <person name="Jarju S."/>
            <person name="Secka A."/>
            <person name="Antonio M."/>
            <person name="Oren A."/>
            <person name="Chaudhuri R.R."/>
            <person name="La Ragione R."/>
            <person name="Hildebrand F."/>
            <person name="Pallen M.J."/>
        </authorList>
    </citation>
    <scope>NUCLEOTIDE SEQUENCE</scope>
    <source>
        <strain evidence="9">USAMLcec3-2134</strain>
    </source>
</reference>
<reference evidence="9" key="2">
    <citation type="submission" date="2021-04" db="EMBL/GenBank/DDBJ databases">
        <authorList>
            <person name="Gilroy R."/>
        </authorList>
    </citation>
    <scope>NUCLEOTIDE SEQUENCE</scope>
    <source>
        <strain evidence="9">USAMLcec3-2134</strain>
    </source>
</reference>
<evidence type="ECO:0000313" key="10">
    <source>
        <dbReference type="Proteomes" id="UP000886883"/>
    </source>
</evidence>
<feature type="active site" description="Proton donor/acceptor" evidence="6">
    <location>
        <position position="269"/>
    </location>
</feature>
<evidence type="ECO:0000256" key="2">
    <source>
        <dbReference type="ARBA" id="ARBA00022723"/>
    </source>
</evidence>
<dbReference type="Proteomes" id="UP000886883">
    <property type="component" value="Unassembled WGS sequence"/>
</dbReference>
<dbReference type="PIRSF" id="PIRSF038994">
    <property type="entry name" value="NagA"/>
    <property type="match status" value="1"/>
</dbReference>
<feature type="binding site" evidence="7">
    <location>
        <position position="192"/>
    </location>
    <ligand>
        <name>Zn(2+)</name>
        <dbReference type="ChEBI" id="CHEBI:29105"/>
    </ligand>
</feature>
<evidence type="ECO:0000256" key="5">
    <source>
        <dbReference type="PIRNR" id="PIRNR038994"/>
    </source>
</evidence>
<dbReference type="SUPFAM" id="SSF51556">
    <property type="entry name" value="Metallo-dependent hydrolases"/>
    <property type="match status" value="1"/>
</dbReference>
<keyword evidence="2 7" id="KW-0479">Metal-binding</keyword>
<feature type="domain" description="Amidohydrolase-related" evidence="8">
    <location>
        <begin position="49"/>
        <end position="373"/>
    </location>
</feature>
<evidence type="ECO:0000259" key="8">
    <source>
        <dbReference type="Pfam" id="PF01979"/>
    </source>
</evidence>
<proteinExistence type="inferred from homology"/>
<comment type="caution">
    <text evidence="9">The sequence shown here is derived from an EMBL/GenBank/DDBJ whole genome shotgun (WGS) entry which is preliminary data.</text>
</comment>
<dbReference type="AlphaFoldDB" id="A0A9D2MQQ1"/>
<dbReference type="CDD" id="cd00854">
    <property type="entry name" value="NagA"/>
    <property type="match status" value="1"/>
</dbReference>
<dbReference type="InterPro" id="IPR003764">
    <property type="entry name" value="GlcNAc_6-P_deAcase"/>
</dbReference>
<feature type="binding site" evidence="7">
    <location>
        <position position="127"/>
    </location>
    <ligand>
        <name>Zn(2+)</name>
        <dbReference type="ChEBI" id="CHEBI:29105"/>
    </ligand>
</feature>
<gene>
    <name evidence="9" type="primary">nagA</name>
    <name evidence="9" type="ORF">H9763_00210</name>
</gene>
<dbReference type="GO" id="GO:0008448">
    <property type="term" value="F:N-acetylglucosamine-6-phosphate deacetylase activity"/>
    <property type="evidence" value="ECO:0007669"/>
    <property type="project" value="UniProtKB-EC"/>
</dbReference>
<keyword evidence="3 5" id="KW-0378">Hydrolase</keyword>
<organism evidence="9 10">
    <name type="scientific">Candidatus Eisenbergiella merdigallinarum</name>
    <dbReference type="NCBI Taxonomy" id="2838552"/>
    <lineage>
        <taxon>Bacteria</taxon>
        <taxon>Bacillati</taxon>
        <taxon>Bacillota</taxon>
        <taxon>Clostridia</taxon>
        <taxon>Lachnospirales</taxon>
        <taxon>Lachnospiraceae</taxon>
        <taxon>Eisenbergiella</taxon>
    </lineage>
</organism>
<dbReference type="EC" id="3.5.1.25" evidence="9"/>
<name>A0A9D2MQQ1_9FIRM</name>
<dbReference type="SUPFAM" id="SSF51338">
    <property type="entry name" value="Composite domain of metallo-dependent hydrolases"/>
    <property type="match status" value="1"/>
</dbReference>
<dbReference type="PANTHER" id="PTHR11113:SF14">
    <property type="entry name" value="N-ACETYLGLUCOSAMINE-6-PHOSPHATE DEACETYLASE"/>
    <property type="match status" value="1"/>
</dbReference>
<keyword evidence="4 5" id="KW-0119">Carbohydrate metabolism</keyword>
<dbReference type="InterPro" id="IPR032466">
    <property type="entry name" value="Metal_Hydrolase"/>
</dbReference>
<dbReference type="Gene3D" id="3.20.20.140">
    <property type="entry name" value="Metal-dependent hydrolases"/>
    <property type="match status" value="1"/>
</dbReference>
<comment type="similarity">
    <text evidence="1 5">Belongs to the metallo-dependent hydrolases superfamily. NagA family.</text>
</comment>
<evidence type="ECO:0000256" key="7">
    <source>
        <dbReference type="PIRSR" id="PIRSR038994-3"/>
    </source>
</evidence>
<dbReference type="Gene3D" id="2.30.40.10">
    <property type="entry name" value="Urease, subunit C, domain 1"/>
    <property type="match status" value="1"/>
</dbReference>
<evidence type="ECO:0000256" key="6">
    <source>
        <dbReference type="PIRSR" id="PIRSR038994-1"/>
    </source>
</evidence>
<feature type="binding site" evidence="7">
    <location>
        <position position="213"/>
    </location>
    <ligand>
        <name>Zn(2+)</name>
        <dbReference type="ChEBI" id="CHEBI:29105"/>
    </ligand>
</feature>
<sequence length="375" mass="40280">MLFYNGIAFCDGTFQQIDVRTGGDRIAETGPSLKRADGEEAVDLQGMWLLPGFFDVHTHGRDGADFSDAPAEELVRIRDSYARCGVTSLLATTMTMEENYSRAMLKRIRTAIEEKSDGARIWGINLEGPFLGPDKKGCHDPQYLRKPDIAWFEELDGCAGGHIRLVDLDPTLDGAMDFIRAFAGKKKLSIAHTGADYETACLAVDAGADHVTHLYNAMNGLNHRKPGVVGMVQDREVWAELICDGVHVHPAVVRMTFAADAGKLCIVSDSLSAAGLGDGIYSLGGLEVHVTGRRAALADGTLACSVSDVFEECRNVISFGVAPEAAISAASRNPAKAMGLEGEIGDIRPGLLADLLVVTPDFALKRVYVGGKEIR</sequence>
<dbReference type="PANTHER" id="PTHR11113">
    <property type="entry name" value="N-ACETYLGLUCOSAMINE-6-PHOSPHATE DEACETYLASE"/>
    <property type="match status" value="1"/>
</dbReference>
<comment type="cofactor">
    <cofactor evidence="7">
        <name>a divalent metal cation</name>
        <dbReference type="ChEBI" id="CHEBI:60240"/>
    </cofactor>
    <text evidence="7">Binds 1 divalent metal cation per subunit.</text>
</comment>
<evidence type="ECO:0000256" key="3">
    <source>
        <dbReference type="ARBA" id="ARBA00022801"/>
    </source>
</evidence>
<accession>A0A9D2MQQ1</accession>
<dbReference type="EMBL" id="DWXE01000001">
    <property type="protein sequence ID" value="HJB89875.1"/>
    <property type="molecule type" value="Genomic_DNA"/>
</dbReference>
<dbReference type="InterPro" id="IPR011059">
    <property type="entry name" value="Metal-dep_hydrolase_composite"/>
</dbReference>
<dbReference type="NCBIfam" id="TIGR00221">
    <property type="entry name" value="nagA"/>
    <property type="match status" value="1"/>
</dbReference>
<dbReference type="InterPro" id="IPR006680">
    <property type="entry name" value="Amidohydro-rel"/>
</dbReference>
<dbReference type="GO" id="GO:0046872">
    <property type="term" value="F:metal ion binding"/>
    <property type="evidence" value="ECO:0007669"/>
    <property type="project" value="UniProtKB-KW"/>
</dbReference>
<evidence type="ECO:0000256" key="4">
    <source>
        <dbReference type="ARBA" id="ARBA00023277"/>
    </source>
</evidence>